<comment type="subcellular location">
    <subcellularLocation>
        <location evidence="1 5">Cytoplasm</location>
    </subcellularLocation>
</comment>
<dbReference type="Gene3D" id="2.60.260.20">
    <property type="entry name" value="Urease metallochaperone UreE, N-terminal domain"/>
    <property type="match status" value="1"/>
</dbReference>
<dbReference type="HAMAP" id="MF_00822">
    <property type="entry name" value="UreE"/>
    <property type="match status" value="1"/>
</dbReference>
<evidence type="ECO:0000313" key="7">
    <source>
        <dbReference type="EMBL" id="ERT67987.1"/>
    </source>
</evidence>
<dbReference type="GO" id="GO:0016151">
    <property type="term" value="F:nickel cation binding"/>
    <property type="evidence" value="ECO:0007669"/>
    <property type="project" value="UniProtKB-UniRule"/>
</dbReference>
<dbReference type="Proteomes" id="UP000017081">
    <property type="component" value="Unassembled WGS sequence"/>
</dbReference>
<dbReference type="STRING" id="1319815.HMPREF0202_02119"/>
<evidence type="ECO:0000256" key="2">
    <source>
        <dbReference type="ARBA" id="ARBA00022490"/>
    </source>
</evidence>
<dbReference type="InterPro" id="IPR012406">
    <property type="entry name" value="UreE"/>
</dbReference>
<dbReference type="InterPro" id="IPR007864">
    <property type="entry name" value="UreE_C_dom"/>
</dbReference>
<dbReference type="SUPFAM" id="SSF69737">
    <property type="entry name" value="Urease metallochaperone UreE, C-terminal domain"/>
    <property type="match status" value="1"/>
</dbReference>
<accession>U7V8F5</accession>
<dbReference type="GO" id="GO:0051082">
    <property type="term" value="F:unfolded protein binding"/>
    <property type="evidence" value="ECO:0007669"/>
    <property type="project" value="UniProtKB-UniRule"/>
</dbReference>
<dbReference type="HOGENOM" id="CLU_093757_3_1_0"/>
<feature type="domain" description="UreE urease accessory N-terminal" evidence="6">
    <location>
        <begin position="6"/>
        <end position="71"/>
    </location>
</feature>
<dbReference type="Pfam" id="PF05194">
    <property type="entry name" value="UreE_C"/>
    <property type="match status" value="1"/>
</dbReference>
<protein>
    <recommendedName>
        <fullName evidence="5">Urease accessory protein UreE</fullName>
    </recommendedName>
</protein>
<reference evidence="7 8" key="1">
    <citation type="submission" date="2013-08" db="EMBL/GenBank/DDBJ databases">
        <authorList>
            <person name="Weinstock G."/>
            <person name="Sodergren E."/>
            <person name="Wylie T."/>
            <person name="Fulton L."/>
            <person name="Fulton R."/>
            <person name="Fronick C."/>
            <person name="O'Laughlin M."/>
            <person name="Godfrey J."/>
            <person name="Miner T."/>
            <person name="Herter B."/>
            <person name="Appelbaum E."/>
            <person name="Cordes M."/>
            <person name="Lek S."/>
            <person name="Wollam A."/>
            <person name="Pepin K.H."/>
            <person name="Palsikar V.B."/>
            <person name="Mitreva M."/>
            <person name="Wilson R.K."/>
        </authorList>
    </citation>
    <scope>NUCLEOTIDE SEQUENCE [LARGE SCALE GENOMIC DNA]</scope>
    <source>
        <strain evidence="7 8">ATCC BAA-474</strain>
    </source>
</reference>
<keyword evidence="2 5" id="KW-0963">Cytoplasm</keyword>
<evidence type="ECO:0000256" key="3">
    <source>
        <dbReference type="ARBA" id="ARBA00022596"/>
    </source>
</evidence>
<dbReference type="Pfam" id="PF02814">
    <property type="entry name" value="UreE_N"/>
    <property type="match status" value="1"/>
</dbReference>
<dbReference type="RefSeq" id="WP_023051651.1">
    <property type="nucleotide sequence ID" value="NZ_CP173070.2"/>
</dbReference>
<keyword evidence="4 5" id="KW-0143">Chaperone</keyword>
<dbReference type="GO" id="GO:0065003">
    <property type="term" value="P:protein-containing complex assembly"/>
    <property type="evidence" value="ECO:0007669"/>
    <property type="project" value="InterPro"/>
</dbReference>
<evidence type="ECO:0000259" key="6">
    <source>
        <dbReference type="SMART" id="SM00988"/>
    </source>
</evidence>
<dbReference type="InterPro" id="IPR036118">
    <property type="entry name" value="UreE_N_sf"/>
</dbReference>
<dbReference type="Gene3D" id="3.30.70.790">
    <property type="entry name" value="UreE, C-terminal domain"/>
    <property type="match status" value="1"/>
</dbReference>
<dbReference type="GO" id="GO:0019627">
    <property type="term" value="P:urea metabolic process"/>
    <property type="evidence" value="ECO:0007669"/>
    <property type="project" value="InterPro"/>
</dbReference>
<dbReference type="SUPFAM" id="SSF69287">
    <property type="entry name" value="Urease metallochaperone UreE, N-terminal domain"/>
    <property type="match status" value="1"/>
</dbReference>
<dbReference type="GO" id="GO:0006457">
    <property type="term" value="P:protein folding"/>
    <property type="evidence" value="ECO:0007669"/>
    <property type="project" value="InterPro"/>
</dbReference>
<comment type="similarity">
    <text evidence="5">Belongs to the UreE family.</text>
</comment>
<evidence type="ECO:0000256" key="4">
    <source>
        <dbReference type="ARBA" id="ARBA00023186"/>
    </source>
</evidence>
<dbReference type="InterPro" id="IPR004029">
    <property type="entry name" value="UreE_N"/>
</dbReference>
<evidence type="ECO:0000256" key="1">
    <source>
        <dbReference type="ARBA" id="ARBA00004496"/>
    </source>
</evidence>
<comment type="caution">
    <text evidence="7">The sequence shown here is derived from an EMBL/GenBank/DDBJ whole genome shotgun (WGS) entry which is preliminary data.</text>
</comment>
<keyword evidence="3 5" id="KW-0533">Nickel</keyword>
<dbReference type="SMART" id="SM00988">
    <property type="entry name" value="UreE_N"/>
    <property type="match status" value="1"/>
</dbReference>
<evidence type="ECO:0000313" key="8">
    <source>
        <dbReference type="Proteomes" id="UP000017081"/>
    </source>
</evidence>
<sequence>MLFEKVLGNIKDIKNKESYEVEKIIIKSDDLEKKILRVESVNGNEYGISLKESGDKLENGSILYDDGSKIIFIETDLEKVLVISPKDMNQMGEIAHFLGNMHTPIKVENGKIYLHYDKYLDNTLKEKKCPFDIEYLKFKKALRHIEHSHGHHGHSHD</sequence>
<comment type="function">
    <text evidence="5">Involved in urease metallocenter assembly. Binds nickel. Probably functions as a nickel donor during metallocenter assembly.</text>
</comment>
<dbReference type="eggNOG" id="COG2371">
    <property type="taxonomic scope" value="Bacteria"/>
</dbReference>
<keyword evidence="8" id="KW-1185">Reference proteome</keyword>
<dbReference type="PIRSF" id="PIRSF036402">
    <property type="entry name" value="Ureas_acces_UreE"/>
    <property type="match status" value="1"/>
</dbReference>
<proteinExistence type="inferred from homology"/>
<organism evidence="7 8">
    <name type="scientific">Cetobacterium somerae ATCC BAA-474</name>
    <dbReference type="NCBI Taxonomy" id="1319815"/>
    <lineage>
        <taxon>Bacteria</taxon>
        <taxon>Fusobacteriati</taxon>
        <taxon>Fusobacteriota</taxon>
        <taxon>Fusobacteriia</taxon>
        <taxon>Fusobacteriales</taxon>
        <taxon>Fusobacteriaceae</taxon>
        <taxon>Cetobacterium</taxon>
    </lineage>
</organism>
<gene>
    <name evidence="5" type="primary">ureE</name>
    <name evidence="7" type="ORF">HMPREF0202_02119</name>
</gene>
<dbReference type="CDD" id="cd00571">
    <property type="entry name" value="UreE"/>
    <property type="match status" value="1"/>
</dbReference>
<dbReference type="EMBL" id="AXZF01000093">
    <property type="protein sequence ID" value="ERT67987.1"/>
    <property type="molecule type" value="Genomic_DNA"/>
</dbReference>
<name>U7V8F5_9FUSO</name>
<dbReference type="GO" id="GO:0005737">
    <property type="term" value="C:cytoplasm"/>
    <property type="evidence" value="ECO:0007669"/>
    <property type="project" value="UniProtKB-SubCell"/>
</dbReference>
<evidence type="ECO:0000256" key="5">
    <source>
        <dbReference type="HAMAP-Rule" id="MF_00822"/>
    </source>
</evidence>
<dbReference type="AlphaFoldDB" id="U7V8F5"/>